<comment type="caution">
    <text evidence="1">The sequence shown here is derived from an EMBL/GenBank/DDBJ whole genome shotgun (WGS) entry which is preliminary data.</text>
</comment>
<dbReference type="Proteomes" id="UP000283530">
    <property type="component" value="Unassembled WGS sequence"/>
</dbReference>
<proteinExistence type="predicted"/>
<evidence type="ECO:0000313" key="1">
    <source>
        <dbReference type="EMBL" id="RWR87880.1"/>
    </source>
</evidence>
<protein>
    <submittedName>
        <fullName evidence="1">Uncharacterized protein</fullName>
    </submittedName>
</protein>
<organism evidence="1 2">
    <name type="scientific">Cinnamomum micranthum f. kanehirae</name>
    <dbReference type="NCBI Taxonomy" id="337451"/>
    <lineage>
        <taxon>Eukaryota</taxon>
        <taxon>Viridiplantae</taxon>
        <taxon>Streptophyta</taxon>
        <taxon>Embryophyta</taxon>
        <taxon>Tracheophyta</taxon>
        <taxon>Spermatophyta</taxon>
        <taxon>Magnoliopsida</taxon>
        <taxon>Magnoliidae</taxon>
        <taxon>Laurales</taxon>
        <taxon>Lauraceae</taxon>
        <taxon>Cinnamomum</taxon>
    </lineage>
</organism>
<accession>A0A443PAX2</accession>
<name>A0A443PAX2_9MAGN</name>
<keyword evidence="2" id="KW-1185">Reference proteome</keyword>
<gene>
    <name evidence="1" type="ORF">CKAN_01684100</name>
</gene>
<sequence>MGMKSSWSWGVWENVWEFVWMSKKERFAYMIEIDVDLLVAYPMLIGYGTDPYPTVETEDGQTFQAFESVDELEWRAGDDYEVV</sequence>
<dbReference type="AlphaFoldDB" id="A0A443PAX2"/>
<evidence type="ECO:0000313" key="2">
    <source>
        <dbReference type="Proteomes" id="UP000283530"/>
    </source>
</evidence>
<dbReference type="EMBL" id="QPKB01000006">
    <property type="protein sequence ID" value="RWR87880.1"/>
    <property type="molecule type" value="Genomic_DNA"/>
</dbReference>
<reference evidence="1 2" key="1">
    <citation type="journal article" date="2019" name="Nat. Plants">
        <title>Stout camphor tree genome fills gaps in understanding of flowering plant genome evolution.</title>
        <authorList>
            <person name="Chaw S.M."/>
            <person name="Liu Y.C."/>
            <person name="Wu Y.W."/>
            <person name="Wang H.Y."/>
            <person name="Lin C.I."/>
            <person name="Wu C.S."/>
            <person name="Ke H.M."/>
            <person name="Chang L.Y."/>
            <person name="Hsu C.Y."/>
            <person name="Yang H.T."/>
            <person name="Sudianto E."/>
            <person name="Hsu M.H."/>
            <person name="Wu K.P."/>
            <person name="Wang L.N."/>
            <person name="Leebens-Mack J.H."/>
            <person name="Tsai I.J."/>
        </authorList>
    </citation>
    <scope>NUCLEOTIDE SEQUENCE [LARGE SCALE GENOMIC DNA]</scope>
    <source>
        <strain evidence="2">cv. Chaw 1501</strain>
        <tissue evidence="1">Young leaves</tissue>
    </source>
</reference>